<dbReference type="GO" id="GO:0005694">
    <property type="term" value="C:chromosome"/>
    <property type="evidence" value="ECO:0007669"/>
    <property type="project" value="UniProtKB-SubCell"/>
</dbReference>
<feature type="compositionally biased region" description="Polar residues" evidence="4">
    <location>
        <begin position="2821"/>
        <end position="2832"/>
    </location>
</feature>
<feature type="compositionally biased region" description="Basic and acidic residues" evidence="4">
    <location>
        <begin position="938"/>
        <end position="964"/>
    </location>
</feature>
<sequence>MATNPQPQPPPPAPPPPPPQPQPPPPPPGPGAGPGAGGAGGAGAGAGDPQLVAMIVNHLKSQGLFDQFRRDCLADVDTKPAYQNLRQRVDNFVANHLATHTWSPHLNKNQLRNNIRQQVLKSGMLESGIDRIISQVVDPKINHTFRPQVEKAVHEFLATLNHKEEGSGNTAPDDEKPDTSLITQGVPTPGPSANVANDAMSILETITSLNQEASAARASTETSNAKTSERASKKLPSQPTTDTSTDKERTSEDMADKEKSTADSGGEGLETAPKSEEFSDLPCPVEEIKNYTKEHNNLILLNKDVQQESSEQKNKSTDKGEKKPDSNEKGERKKEKKEKAEKKFDHSKKSEDTQKVKDEKQAKEKEVESLKLPSEKNSNKAKTVEGTKEDFSLIDSDVDGLTDITVSSVHTSDLSSFEEDTEEEVVMSDSMEEGEITSDDEEKNKQNKTKTQTSDSSEGKTKSVRHAYVHKPYLYSKYYSDSDDELTVEQRRQSIAKEKEERLLRRQINREKLEEKRKQKAEKTKSSKTKSQGRSSVDLEESSTKSLEPKAPRIKEVLKERKVLEKKVALSKKRKKDSRNVEENSKKKQQYEEDSKETLKTSEHCEKEKISSSKELKHVHAKSEPSKPARRLSESLHVVDENKNESKIEREHKRRTSTPVIMEGVQEETDTRDVKRQVERSEICTEEPQKQKSTLKNEKHLKKDDSETPHLKSLLKKEVKSSKEKPEREKTPSEDKLSVKHKYKGDCMHKTGDETELHSSEKGLKVEENIQKQSQQTKLSSDDKTERKSKHRNERKLSVLGKDGKPVSEYIIKTDENVRKENNKKERRLSAEKTKAEHKSRRSSDSKIQKDSLGSKQHGITLQRRSESYSEDKCDMDSTNMDSNLKPEEVVHKEKRRTKSLLEEKLVLKSKSKTQGKQVKVVETELQEGATKQATTPKPDKEKNTEENDSEKQRKSKVEDKPFEETGVEPVLETASSSAHSTQKDSSHRAKLPLAKEKYKSDKDSTSTRLERKLSDGHKSRSLKHSSKDIKKKDENKSDDKDGKEVDSSHEKARGNSSLMEKKLSRRLCENRRGSLSQEMAKGEEKLAANTLSTPSGSSLQRPKKSGDMTLIPEQEPMEIDSEPGVENVFEVSKTQDNRNNNSQQDIDSENMKQKTSATVQKDELRTCTADSKATAPAYKPGRGTGVNSNSEKHADHRSTLTKKMHIQSAVSKMNPGEKEPIHRGTTEVNIDSETVHRMLLSAPSENDRVQKNLKNTAAEEHVAQGDAALEHSTNLDSSPSLSSVTVVPLRESYDPDVIPLFDKRTVLEGSTASTSPADHSALPNQSLTVRESEGLKTSDSKEGGEGFTVDTPAKASITSKRHIPEGHQATLLDGKQGKVIMPLGSKLTGVIVENENITKESGLVDMAKKENDLNAEPNLKQTIKATVENGKKDGIAVDHVVGLNTEKYAETVKLKHKRGPGKVKDISIDVERRNENSEVDTSAGSGSAPSVLHQRNGQTEDVATGPGRAEKTSVATSTEGKDKDVTLSPVKAGPATTTSSETRESEVALPCTSIEADEGLIIGTHSRNNPLHVGAEASECTVFAAAEEGGAVVTEGFAESETFLTSTKEGESGECAVAESEDTAADLLAMHAVKIEANVNSIVTEEKDDAVTSAGSEEKCDGSLSRDSEIVEGTITFISEVESDGAVTSAGTEIRAGSISSEEVDGSQGNMMRMGPKKETEGTVTCTGAEGRSDNFVICSVTGAGPREERMVTGAGVVLGDNDAPPGTSASQEGDGSVNDGTEGESAVTSTGITEDGEGPASCTGSEDSSEGFAISSESEENGESAMDSTVAKEGTNVPLVAAGPCDDEGIVTSTGAKEEDEEGEDVVTSTGRGNEIGHASTCTGLGEESEGVLICESAEGDSQIGTVVEHVEAEAGAAIMNANENNVDSMSGTEKGSKDTDICSSAKGIVESSVTSAVSGKDEVTPVPGGCEGPMTSAASDQSDSQLEKVEDTTISTGLVGGSYDVLVSGEVPECEVAHTSPSEKEDEDIITSVENEECDGLMATTASGDITNQNSLAGGKNQGKVLIISTSTTNDYTPQVSAITDVEGGHSDALRTEENMEGTRVTTEEFEAPMPSAVSGDDSQLTASRSEEKDECAMISTSIGEEFEVPISSATTIKCAESLQPVAAAVEERATGPVLISTADFEGPMPSAPPEAESPLASTSKEEKDECALISTSIAEECEASVSGVVVESENERAGTVVEEKDGSGIISTSSVEDCEGPVSSAVPQEEGDPSVTPAEEMGDTAMISTSTSEGCEAVMIGAVLQDEDRLTITRVEDLSDAAIISTSTAECMPISASIDRHEENQLTADNPEGNGDLSATEVSKHKVPMPSLIARNNCRCPGPVRGGKEPGPVLAVSNEEGHNGPSVHKPSAGQGHPSAVCAEKEEKHGKECPEIGPFAGRGQKESTLHLINAEEKNVLLNSLQKEDKSPETGTAGGSSTASYSAGRGLEGNANSPAHLRGPEQTSGQTAKDPSVSIRYLAAVNTGAIKADDMPPVQGTVAEHSFLPAEQQASEDNLKTSTTKCITGQESKIAPSHTMIPPATYSVALLAPKCEQDLTIKNDYSGKWTDQASAEKTGDDNSTRKSFPEEGDIMVTVSSEENVCDIGNEESPLNVLGGLKLKANLKMEAYVPSEEEKNREILAPPESLCGGKPSGIAELQRELLLMNESLNVENSGFRTNEEIHSESYNKGEISSGRKDNAEAISGHSVEADPKEVEEEERHMPKRKRKQHYLSSEDEPDDNPDVLDSRIETAQRQCPETEPHDTKEENSRDLEELPKTSSETNSTTSRVMEEKDEYSSSETTGEKPEQNDDDTIKSQEEDQPIIIKRKRGRPRKYPVETTLKMKDDSKTDTGIVTVEQSPSSSKLKVMQTDESNKETANLQERSISNDDGEEKIVTSVRRRGRKPKRSLTVSDDAESSEPERKRQKSVSDPVEDKKEQESDEEEEEEEEDEPSGATTRSTTRSEAQRSKTQLSPSIKRKREVSPPGARTRGQQRVEEAPVKKAKR</sequence>
<feature type="compositionally biased region" description="Basic and acidic residues" evidence="4">
    <location>
        <begin position="802"/>
        <end position="850"/>
    </location>
</feature>
<feature type="compositionally biased region" description="Basic and acidic residues" evidence="4">
    <location>
        <begin position="310"/>
        <end position="390"/>
    </location>
</feature>
<feature type="compositionally biased region" description="Basic and acidic residues" evidence="4">
    <location>
        <begin position="1331"/>
        <end position="1345"/>
    </location>
</feature>
<feature type="compositionally biased region" description="Polar residues" evidence="4">
    <location>
        <begin position="1133"/>
        <end position="1146"/>
    </location>
</feature>
<feature type="compositionally biased region" description="Gly residues" evidence="4">
    <location>
        <begin position="32"/>
        <end position="45"/>
    </location>
</feature>
<keyword evidence="3" id="KW-0158">Chromosome</keyword>
<feature type="compositionally biased region" description="Basic and acidic residues" evidence="4">
    <location>
        <begin position="2789"/>
        <end position="2820"/>
    </location>
</feature>
<feature type="region of interest" description="Disordered" evidence="4">
    <location>
        <begin position="1698"/>
        <end position="1723"/>
    </location>
</feature>
<dbReference type="EMBL" id="NBAG03000222">
    <property type="protein sequence ID" value="PNI76118.1"/>
    <property type="molecule type" value="Genomic_DNA"/>
</dbReference>
<proteinExistence type="inferred from homology"/>
<feature type="compositionally biased region" description="Acidic residues" evidence="4">
    <location>
        <begin position="416"/>
        <end position="441"/>
    </location>
</feature>
<feature type="compositionally biased region" description="Basic and acidic residues" evidence="4">
    <location>
        <begin position="2752"/>
        <end position="2765"/>
    </location>
</feature>
<feature type="region of interest" description="Disordered" evidence="4">
    <location>
        <begin position="2470"/>
        <end position="2517"/>
    </location>
</feature>
<feature type="compositionally biased region" description="Basic and acidic residues" evidence="4">
    <location>
        <begin position="547"/>
        <end position="568"/>
    </location>
</feature>
<name>A0A2J8NWH6_PANTR</name>
<feature type="region of interest" description="Disordered" evidence="4">
    <location>
        <begin position="162"/>
        <end position="195"/>
    </location>
</feature>
<evidence type="ECO:0000256" key="1">
    <source>
        <dbReference type="ARBA" id="ARBA00004286"/>
    </source>
</evidence>
<evidence type="ECO:0000256" key="4">
    <source>
        <dbReference type="SAM" id="MobiDB-lite"/>
    </source>
</evidence>
<comment type="caution">
    <text evidence="6">The sequence shown here is derived from an EMBL/GenBank/DDBJ whole genome shotgun (WGS) entry which is preliminary data.</text>
</comment>
<feature type="compositionally biased region" description="Basic and acidic residues" evidence="4">
    <location>
        <begin position="2846"/>
        <end position="2862"/>
    </location>
</feature>
<feature type="compositionally biased region" description="Acidic residues" evidence="4">
    <location>
        <begin position="2778"/>
        <end position="2787"/>
    </location>
</feature>
<feature type="region of interest" description="Disordered" evidence="4">
    <location>
        <begin position="2257"/>
        <end position="2283"/>
    </location>
</feature>
<dbReference type="Pfam" id="PF05205">
    <property type="entry name" value="COMPASS-Shg1"/>
    <property type="match status" value="1"/>
</dbReference>
<evidence type="ECO:0000313" key="6">
    <source>
        <dbReference type="EMBL" id="PNI76118.1"/>
    </source>
</evidence>
<evidence type="ECO:0000313" key="7">
    <source>
        <dbReference type="Proteomes" id="UP000236370"/>
    </source>
</evidence>
<feature type="compositionally biased region" description="Polar residues" evidence="4">
    <location>
        <begin position="1310"/>
        <end position="1330"/>
    </location>
</feature>
<feature type="region of interest" description="Disordered" evidence="4">
    <location>
        <begin position="1"/>
        <end position="45"/>
    </location>
</feature>
<feature type="compositionally biased region" description="Basic and acidic residues" evidence="4">
    <location>
        <begin position="578"/>
        <end position="651"/>
    </location>
</feature>
<feature type="region of interest" description="Disordered" evidence="4">
    <location>
        <begin position="2188"/>
        <end position="2207"/>
    </location>
</feature>
<feature type="compositionally biased region" description="Basic residues" evidence="4">
    <location>
        <begin position="2942"/>
        <end position="2951"/>
    </location>
</feature>
<feature type="compositionally biased region" description="Basic and acidic residues" evidence="4">
    <location>
        <begin position="669"/>
        <end position="770"/>
    </location>
</feature>
<feature type="region of interest" description="Disordered" evidence="4">
    <location>
        <begin position="495"/>
        <end position="1201"/>
    </location>
</feature>
<feature type="region of interest" description="Disordered" evidence="4">
    <location>
        <begin position="408"/>
        <end position="467"/>
    </location>
</feature>
<feature type="compositionally biased region" description="Acidic residues" evidence="4">
    <location>
        <begin position="2983"/>
        <end position="2996"/>
    </location>
</feature>
<feature type="region of interest" description="Disordered" evidence="4">
    <location>
        <begin position="1310"/>
        <end position="1351"/>
    </location>
</feature>
<feature type="compositionally biased region" description="Basic and acidic residues" evidence="4">
    <location>
        <begin position="982"/>
        <end position="1019"/>
    </location>
</feature>
<feature type="region of interest" description="Disordered" evidence="4">
    <location>
        <begin position="1466"/>
        <end position="1547"/>
    </location>
</feature>
<comment type="subcellular location">
    <subcellularLocation>
        <location evidence="1">Chromosome</location>
    </subcellularLocation>
</comment>
<reference evidence="6 7" key="1">
    <citation type="submission" date="2017-12" db="EMBL/GenBank/DDBJ databases">
        <title>High-resolution comparative analysis of great ape genomes.</title>
        <authorList>
            <person name="Pollen A."/>
            <person name="Hastie A."/>
            <person name="Hormozdiari F."/>
            <person name="Dougherty M."/>
            <person name="Liu R."/>
            <person name="Chaisson M."/>
            <person name="Hoppe E."/>
            <person name="Hill C."/>
            <person name="Pang A."/>
            <person name="Hillier L."/>
            <person name="Baker C."/>
            <person name="Armstrong J."/>
            <person name="Shendure J."/>
            <person name="Paten B."/>
            <person name="Wilson R."/>
            <person name="Chao H."/>
            <person name="Schneider V."/>
            <person name="Ventura M."/>
            <person name="Kronenberg Z."/>
            <person name="Murali S."/>
            <person name="Gordon D."/>
            <person name="Cantsilieris S."/>
            <person name="Munson K."/>
            <person name="Nelson B."/>
            <person name="Raja A."/>
            <person name="Underwood J."/>
            <person name="Diekhans M."/>
            <person name="Fiddes I."/>
            <person name="Haussler D."/>
            <person name="Eichler E."/>
        </authorList>
    </citation>
    <scope>NUCLEOTIDE SEQUENCE [LARGE SCALE GENOMIC DNA]</scope>
    <source>
        <strain evidence="6">Yerkes chimp pedigree #C0471</strain>
    </source>
</reference>
<dbReference type="InterPro" id="IPR055264">
    <property type="entry name" value="BOD1/SHG1_dom"/>
</dbReference>
<gene>
    <name evidence="6" type="ORF">CK820_G0007700</name>
</gene>
<feature type="region of interest" description="Disordered" evidence="4">
    <location>
        <begin position="299"/>
        <end position="390"/>
    </location>
</feature>
<feature type="compositionally biased region" description="Low complexity" evidence="4">
    <location>
        <begin position="213"/>
        <end position="225"/>
    </location>
</feature>
<feature type="region of interest" description="Disordered" evidence="4">
    <location>
        <begin position="2613"/>
        <end position="2632"/>
    </location>
</feature>
<accession>A0A2J8NWH6</accession>
<feature type="compositionally biased region" description="Pro residues" evidence="4">
    <location>
        <begin position="1"/>
        <end position="31"/>
    </location>
</feature>
<feature type="compositionally biased region" description="Basic and acidic residues" evidence="4">
    <location>
        <begin position="244"/>
        <end position="261"/>
    </location>
</feature>
<comment type="similarity">
    <text evidence="2">Belongs to the BOD1 family.</text>
</comment>
<protein>
    <submittedName>
        <fullName evidence="6">BOD1L1 isoform 1</fullName>
    </submittedName>
</protein>
<feature type="compositionally biased region" description="Polar residues" evidence="4">
    <location>
        <begin position="1480"/>
        <end position="1502"/>
    </location>
</feature>
<feature type="compositionally biased region" description="Polar residues" evidence="4">
    <location>
        <begin position="2998"/>
        <end position="3018"/>
    </location>
</feature>
<dbReference type="STRING" id="9598.ENSPTRP00000027426"/>
<dbReference type="PANTHER" id="PTHR47391:SF1">
    <property type="entry name" value="BIORIENTATION OF CHROMOSOMES IN CELL DIVISION 1 LIKE 1"/>
    <property type="match status" value="1"/>
</dbReference>
<dbReference type="InterPro" id="IPR043244">
    <property type="entry name" value="BOD1L1"/>
</dbReference>
<feature type="compositionally biased region" description="Basic and acidic residues" evidence="4">
    <location>
        <begin position="2426"/>
        <end position="2437"/>
    </location>
</feature>
<evidence type="ECO:0000259" key="5">
    <source>
        <dbReference type="Pfam" id="PF05205"/>
    </source>
</evidence>
<feature type="compositionally biased region" description="Basic and acidic residues" evidence="4">
    <location>
        <begin position="1466"/>
        <end position="1477"/>
    </location>
</feature>
<feature type="compositionally biased region" description="Basic residues" evidence="4">
    <location>
        <begin position="2869"/>
        <end position="2878"/>
    </location>
</feature>
<feature type="region of interest" description="Disordered" evidence="4">
    <location>
        <begin position="1758"/>
        <end position="1888"/>
    </location>
</feature>
<feature type="compositionally biased region" description="Basic and acidic residues" evidence="4">
    <location>
        <begin position="1026"/>
        <end position="1073"/>
    </location>
</feature>
<feature type="compositionally biased region" description="Polar residues" evidence="4">
    <location>
        <begin position="2894"/>
        <end position="2908"/>
    </location>
</feature>
<feature type="compositionally biased region" description="Basic and acidic residues" evidence="4">
    <location>
        <begin position="495"/>
        <end position="525"/>
    </location>
</feature>
<feature type="region of interest" description="Disordered" evidence="4">
    <location>
        <begin position="2720"/>
        <end position="3049"/>
    </location>
</feature>
<feature type="compositionally biased region" description="Basic and acidic residues" evidence="4">
    <location>
        <begin position="3037"/>
        <end position="3049"/>
    </location>
</feature>
<dbReference type="PANTHER" id="PTHR47391">
    <property type="entry name" value="BIORIENTATION OF CHROMOSOMES IN CELL DIVISION 1 LIKE 1"/>
    <property type="match status" value="1"/>
</dbReference>
<feature type="compositionally biased region" description="Basic and acidic residues" evidence="4">
    <location>
        <begin position="864"/>
        <end position="876"/>
    </location>
</feature>
<feature type="compositionally biased region" description="Low complexity" evidence="4">
    <location>
        <begin position="2189"/>
        <end position="2205"/>
    </location>
</feature>
<feature type="compositionally biased region" description="Basic and acidic residues" evidence="4">
    <location>
        <begin position="2722"/>
        <end position="2744"/>
    </location>
</feature>
<feature type="compositionally biased region" description="Polar residues" evidence="4">
    <location>
        <begin position="1090"/>
        <end position="1101"/>
    </location>
</feature>
<feature type="region of interest" description="Disordered" evidence="4">
    <location>
        <begin position="2397"/>
        <end position="2445"/>
    </location>
</feature>
<feature type="region of interest" description="Disordered" evidence="4">
    <location>
        <begin position="213"/>
        <end position="286"/>
    </location>
</feature>
<feature type="compositionally biased region" description="Basic and acidic residues" evidence="4">
    <location>
        <begin position="2619"/>
        <end position="2631"/>
    </location>
</feature>
<feature type="compositionally biased region" description="Low complexity" evidence="4">
    <location>
        <begin position="2481"/>
        <end position="2490"/>
    </location>
</feature>
<organism evidence="6 7">
    <name type="scientific">Pan troglodytes</name>
    <name type="common">Chimpanzee</name>
    <dbReference type="NCBI Taxonomy" id="9598"/>
    <lineage>
        <taxon>Eukaryota</taxon>
        <taxon>Metazoa</taxon>
        <taxon>Chordata</taxon>
        <taxon>Craniata</taxon>
        <taxon>Vertebrata</taxon>
        <taxon>Euteleostomi</taxon>
        <taxon>Mammalia</taxon>
        <taxon>Eutheria</taxon>
        <taxon>Euarchontoglires</taxon>
        <taxon>Primates</taxon>
        <taxon>Haplorrhini</taxon>
        <taxon>Catarrhini</taxon>
        <taxon>Hominidae</taxon>
        <taxon>Pan</taxon>
    </lineage>
</organism>
<dbReference type="Proteomes" id="UP000236370">
    <property type="component" value="Unassembled WGS sequence"/>
</dbReference>
<feature type="domain" description="BOD1/SHG1" evidence="5">
    <location>
        <begin position="55"/>
        <end position="150"/>
    </location>
</feature>
<evidence type="ECO:0000256" key="3">
    <source>
        <dbReference type="ARBA" id="ARBA00022454"/>
    </source>
</evidence>
<evidence type="ECO:0000256" key="2">
    <source>
        <dbReference type="ARBA" id="ARBA00008463"/>
    </source>
</evidence>